<feature type="region of interest" description="Disordered" evidence="1">
    <location>
        <begin position="1"/>
        <end position="230"/>
    </location>
</feature>
<feature type="compositionally biased region" description="Polar residues" evidence="1">
    <location>
        <begin position="172"/>
        <end position="189"/>
    </location>
</feature>
<feature type="domain" description="J" evidence="2">
    <location>
        <begin position="757"/>
        <end position="822"/>
    </location>
</feature>
<dbReference type="AlphaFoldDB" id="A0A9W8CQ70"/>
<evidence type="ECO:0000259" key="2">
    <source>
        <dbReference type="PROSITE" id="PS50076"/>
    </source>
</evidence>
<sequence length="822" mass="89862">MDDFAGLTWPSDSKSASSQQAKGSTANSPSGTSRPNYSPNLSSHSFTQQQQQQSRSASSLSKTSGAKDDPFGELVSFGSSQNNQAKMTLRERQQMLDQHSRSSSPFAATPLRQEMQQKKPDDMWNFDVLEKAGSSRSGAGTPAMQPPPPQQQQPQVKSNADFSAMDFDPLSSGKQTKSSFAPSSLSGYSGANLLDDDEPIPMDITPPPQAAPGPPRNTTRPMKPQQNAPEPFIDRDFEIAQIAGYGFTTEQAKAALEITGSTRAAVQLLREQQSTAQQMSKQQHQEHHHDSSSDDDAGYSPRDNRHRPQHQQQQQQQPMSFFGNKGGADALLSTANELGSTMWKQANSWFAIGKKKIVEMQETVMDQRRAGGGAGRGWRDEDYLPSQQHYRDSSSSDDDDDADMYVSAYRRRQHEQQRQQPDAVEERGRPASKFAASGFDESFIDMNGGYAEPASRPAPPKPQRQQQQQQQQPPRQQPSASKASVPATPPAAPIPALPAHVLQGSHSAKTKANEQFKLGQFGDAIAGYTEAVGHVTSSSPEHPMLILLLNNRALAYARNGESKNALVDCTRSLELCEHYRGNGAVELGAGAGRVDVADQRAKALQRRGEAYEAEEKYDEALGDWKRLREAARDSGMRQQAARGVQRCSKALGIGQPAATAAPAAKGGPGRQNTEDLASVFASISLSNVKGGGPHALNRLTESSAAVAEMRRKEEARRVEDDERLAIIDQVDVEIRVWRDGKQQNLRALLSSLHTLLPAVPAIGMHEILEPGKVKRAYMRAIARLHPDKLAKDADLRTRMVSASVFSSLNEAWDVFKQQEGQQ</sequence>
<evidence type="ECO:0000313" key="4">
    <source>
        <dbReference type="Proteomes" id="UP001149813"/>
    </source>
</evidence>
<dbReference type="Gene3D" id="1.10.287.110">
    <property type="entry name" value="DnaJ domain"/>
    <property type="match status" value="1"/>
</dbReference>
<feature type="compositionally biased region" description="Low complexity" evidence="1">
    <location>
        <begin position="272"/>
        <end position="282"/>
    </location>
</feature>
<comment type="caution">
    <text evidence="3">The sequence shown here is derived from an EMBL/GenBank/DDBJ whole genome shotgun (WGS) entry which is preliminary data.</text>
</comment>
<dbReference type="InterPro" id="IPR001623">
    <property type="entry name" value="DnaJ_domain"/>
</dbReference>
<dbReference type="SUPFAM" id="SSF48452">
    <property type="entry name" value="TPR-like"/>
    <property type="match status" value="1"/>
</dbReference>
<feature type="compositionally biased region" description="Pro residues" evidence="1">
    <location>
        <begin position="204"/>
        <end position="215"/>
    </location>
</feature>
<feature type="compositionally biased region" description="Basic and acidic residues" evidence="1">
    <location>
        <begin position="283"/>
        <end position="292"/>
    </location>
</feature>
<gene>
    <name evidence="3" type="primary">SWA2</name>
    <name evidence="3" type="ORF">LPJ53_003442</name>
</gene>
<dbReference type="PANTHER" id="PTHR46014:SF1">
    <property type="entry name" value="TETRATRICOPEPTIDE REPEAT PROTEIN 1"/>
    <property type="match status" value="1"/>
</dbReference>
<dbReference type="Gene3D" id="1.25.40.10">
    <property type="entry name" value="Tetratricopeptide repeat domain"/>
    <property type="match status" value="1"/>
</dbReference>
<dbReference type="OrthoDB" id="1717591at2759"/>
<feature type="compositionally biased region" description="Low complexity" evidence="1">
    <location>
        <begin position="463"/>
        <end position="486"/>
    </location>
</feature>
<evidence type="ECO:0000256" key="1">
    <source>
        <dbReference type="SAM" id="MobiDB-lite"/>
    </source>
</evidence>
<dbReference type="SUPFAM" id="SSF46565">
    <property type="entry name" value="Chaperone J-domain"/>
    <property type="match status" value="1"/>
</dbReference>
<dbReference type="Proteomes" id="UP001149813">
    <property type="component" value="Unassembled WGS sequence"/>
</dbReference>
<feature type="region of interest" description="Disordered" evidence="1">
    <location>
        <begin position="368"/>
        <end position="497"/>
    </location>
</feature>
<dbReference type="InterPro" id="IPR036869">
    <property type="entry name" value="J_dom_sf"/>
</dbReference>
<protein>
    <submittedName>
        <fullName evidence="3">Auxilin-like clathrin-binding protein required for normal clathrin function</fullName>
    </submittedName>
</protein>
<dbReference type="SMART" id="SM00028">
    <property type="entry name" value="TPR"/>
    <property type="match status" value="3"/>
</dbReference>
<dbReference type="InterPro" id="IPR052769">
    <property type="entry name" value="TPR_domain_protein"/>
</dbReference>
<keyword evidence="4" id="KW-1185">Reference proteome</keyword>
<feature type="compositionally biased region" description="Low complexity" evidence="1">
    <location>
        <begin position="42"/>
        <end position="64"/>
    </location>
</feature>
<feature type="compositionally biased region" description="Polar residues" evidence="1">
    <location>
        <begin position="216"/>
        <end position="228"/>
    </location>
</feature>
<name>A0A9W8CQ70_9FUNG</name>
<dbReference type="InterPro" id="IPR011990">
    <property type="entry name" value="TPR-like_helical_dom_sf"/>
</dbReference>
<accession>A0A9W8CQ70</accession>
<organism evidence="3 4">
    <name type="scientific">Coemansia erecta</name>
    <dbReference type="NCBI Taxonomy" id="147472"/>
    <lineage>
        <taxon>Eukaryota</taxon>
        <taxon>Fungi</taxon>
        <taxon>Fungi incertae sedis</taxon>
        <taxon>Zoopagomycota</taxon>
        <taxon>Kickxellomycotina</taxon>
        <taxon>Kickxellomycetes</taxon>
        <taxon>Kickxellales</taxon>
        <taxon>Kickxellaceae</taxon>
        <taxon>Coemansia</taxon>
    </lineage>
</organism>
<reference evidence="3" key="1">
    <citation type="submission" date="2022-07" db="EMBL/GenBank/DDBJ databases">
        <title>Phylogenomic reconstructions and comparative analyses of Kickxellomycotina fungi.</title>
        <authorList>
            <person name="Reynolds N.K."/>
            <person name="Stajich J.E."/>
            <person name="Barry K."/>
            <person name="Grigoriev I.V."/>
            <person name="Crous P."/>
            <person name="Smith M.E."/>
        </authorList>
    </citation>
    <scope>NUCLEOTIDE SEQUENCE</scope>
    <source>
        <strain evidence="3">NBRC 32514</strain>
    </source>
</reference>
<dbReference type="EMBL" id="JANBOJ010000130">
    <property type="protein sequence ID" value="KAJ1722110.1"/>
    <property type="molecule type" value="Genomic_DNA"/>
</dbReference>
<dbReference type="PANTHER" id="PTHR46014">
    <property type="entry name" value="TETRATRICOPEPTIDE REPEAT PROTEIN 1"/>
    <property type="match status" value="1"/>
</dbReference>
<feature type="region of interest" description="Disordered" evidence="1">
    <location>
        <begin position="272"/>
        <end position="328"/>
    </location>
</feature>
<feature type="compositionally biased region" description="Basic and acidic residues" evidence="1">
    <location>
        <begin position="88"/>
        <end position="100"/>
    </location>
</feature>
<dbReference type="InterPro" id="IPR019734">
    <property type="entry name" value="TPR_rpt"/>
</dbReference>
<proteinExistence type="predicted"/>
<feature type="compositionally biased region" description="Polar residues" evidence="1">
    <location>
        <begin position="25"/>
        <end position="41"/>
    </location>
</feature>
<feature type="compositionally biased region" description="Polar residues" evidence="1">
    <location>
        <begin position="77"/>
        <end position="86"/>
    </location>
</feature>
<evidence type="ECO:0000313" key="3">
    <source>
        <dbReference type="EMBL" id="KAJ1722110.1"/>
    </source>
</evidence>
<dbReference type="PROSITE" id="PS50076">
    <property type="entry name" value="DNAJ_2"/>
    <property type="match status" value="1"/>
</dbReference>
<feature type="compositionally biased region" description="Pro residues" evidence="1">
    <location>
        <begin position="487"/>
        <end position="496"/>
    </location>
</feature>
<feature type="compositionally biased region" description="Low complexity" evidence="1">
    <location>
        <begin position="11"/>
        <end position="24"/>
    </location>
</feature>